<evidence type="ECO:0000256" key="1">
    <source>
        <dbReference type="SAM" id="SignalP"/>
    </source>
</evidence>
<feature type="signal peptide" evidence="1">
    <location>
        <begin position="1"/>
        <end position="20"/>
    </location>
</feature>
<proteinExistence type="predicted"/>
<reference evidence="2" key="2">
    <citation type="submission" date="2018-09" db="EMBL/GenBank/DDBJ databases">
        <authorList>
            <consortium name="NCBI Pathogen Detection Project"/>
        </authorList>
    </citation>
    <scope>NUCLEOTIDE SEQUENCE</scope>
    <source>
        <strain evidence="2">2702-77</strain>
    </source>
</reference>
<name>A0A702FKT0_SALBN</name>
<accession>A0A702FKT0</accession>
<sequence>MIKNSNAFFALLILPTVSMADCNNDSSFCYHTKFGTLNQITRSKSGDDYSYLTLNGVNIYKAKTDYMSFIDDDMGFFKNNKYFTTKTVITYTLNERCLDKIEYQGFCSISIVLDFSGDKPIISNGFIPDAGNSVIDWVSWGKANAIIVFEDGSRFKYMNGHVERVIK</sequence>
<dbReference type="AlphaFoldDB" id="A0A702FKT0"/>
<dbReference type="EMBL" id="DAAMHO010000031">
    <property type="protein sequence ID" value="HAC6696412.1"/>
    <property type="molecule type" value="Genomic_DNA"/>
</dbReference>
<comment type="caution">
    <text evidence="2">The sequence shown here is derived from an EMBL/GenBank/DDBJ whole genome shotgun (WGS) entry which is preliminary data.</text>
</comment>
<keyword evidence="1" id="KW-0732">Signal</keyword>
<organism evidence="2">
    <name type="scientific">Salmonella bongori serovar 44:r:-</name>
    <dbReference type="NCBI Taxonomy" id="1967585"/>
    <lineage>
        <taxon>Bacteria</taxon>
        <taxon>Pseudomonadati</taxon>
        <taxon>Pseudomonadota</taxon>
        <taxon>Gammaproteobacteria</taxon>
        <taxon>Enterobacterales</taxon>
        <taxon>Enterobacteriaceae</taxon>
        <taxon>Salmonella</taxon>
    </lineage>
</organism>
<reference evidence="2" key="1">
    <citation type="journal article" date="2018" name="Genome Biol.">
        <title>SKESA: strategic k-mer extension for scrupulous assemblies.</title>
        <authorList>
            <person name="Souvorov A."/>
            <person name="Agarwala R."/>
            <person name="Lipman D.J."/>
        </authorList>
    </citation>
    <scope>NUCLEOTIDE SEQUENCE</scope>
    <source>
        <strain evidence="2">2702-77</strain>
    </source>
</reference>
<gene>
    <name evidence="2" type="ORF">G0D16_19595</name>
</gene>
<evidence type="ECO:0000313" key="2">
    <source>
        <dbReference type="EMBL" id="HAC6696412.1"/>
    </source>
</evidence>
<feature type="chain" id="PRO_5027915537" evidence="1">
    <location>
        <begin position="21"/>
        <end position="167"/>
    </location>
</feature>
<protein>
    <submittedName>
        <fullName evidence="2">Uncharacterized protein</fullName>
    </submittedName>
</protein>